<dbReference type="Gene3D" id="3.40.50.720">
    <property type="entry name" value="NAD(P)-binding Rossmann-like Domain"/>
    <property type="match status" value="1"/>
</dbReference>
<sequence>INEFLNLEVAARIVEQWGPAELVVANNVLAHVPDINGFSQACKTLLAPDGVVTFEFQHLLSLVEQGQFDTIYHEHFSYLSLGATISVLSSAGLEVFHVEELPTHGGSLRVYAKRDSSSARDHMQSVEAMLTLEGDEGMWDPGFYLSFQAVAERCREGLNDFLVNSKQSGDLVVGYGAAAKGNTLLNFAKVDQGLLAYVVDRNPAKQGMLLPGSGIPVVSEERLRKDQPDAVVVLPWNLAPEIQAQLGYVADWGGSLLVAVPELRKL</sequence>
<dbReference type="InterPro" id="IPR013691">
    <property type="entry name" value="MeTrfase_14"/>
</dbReference>
<dbReference type="Pfam" id="PF08484">
    <property type="entry name" value="Methyltransf_14"/>
    <property type="match status" value="1"/>
</dbReference>
<dbReference type="AlphaFoldDB" id="A0A382UYE2"/>
<dbReference type="Pfam" id="PF13489">
    <property type="entry name" value="Methyltransf_23"/>
    <property type="match status" value="1"/>
</dbReference>
<dbReference type="EMBL" id="UINC01147768">
    <property type="protein sequence ID" value="SVD39286.1"/>
    <property type="molecule type" value="Genomic_DNA"/>
</dbReference>
<dbReference type="SUPFAM" id="SSF53335">
    <property type="entry name" value="S-adenosyl-L-methionine-dependent methyltransferases"/>
    <property type="match status" value="1"/>
</dbReference>
<reference evidence="2" key="1">
    <citation type="submission" date="2018-05" db="EMBL/GenBank/DDBJ databases">
        <authorList>
            <person name="Lanie J.A."/>
            <person name="Ng W.-L."/>
            <person name="Kazmierczak K.M."/>
            <person name="Andrzejewski T.M."/>
            <person name="Davidsen T.M."/>
            <person name="Wayne K.J."/>
            <person name="Tettelin H."/>
            <person name="Glass J.I."/>
            <person name="Rusch D."/>
            <person name="Podicherti R."/>
            <person name="Tsui H.-C.T."/>
            <person name="Winkler M.E."/>
        </authorList>
    </citation>
    <scope>NUCLEOTIDE SEQUENCE</scope>
</reference>
<protein>
    <recommendedName>
        <fullName evidence="1">C-methyltransferase domain-containing protein</fullName>
    </recommendedName>
</protein>
<gene>
    <name evidence="2" type="ORF">METZ01_LOCUS392140</name>
</gene>
<dbReference type="Gene3D" id="3.40.50.150">
    <property type="entry name" value="Vaccinia Virus protein VP39"/>
    <property type="match status" value="1"/>
</dbReference>
<evidence type="ECO:0000259" key="1">
    <source>
        <dbReference type="Pfam" id="PF08484"/>
    </source>
</evidence>
<dbReference type="InterPro" id="IPR029063">
    <property type="entry name" value="SAM-dependent_MTases_sf"/>
</dbReference>
<proteinExistence type="predicted"/>
<evidence type="ECO:0000313" key="2">
    <source>
        <dbReference type="EMBL" id="SVD39286.1"/>
    </source>
</evidence>
<organism evidence="2">
    <name type="scientific">marine metagenome</name>
    <dbReference type="NCBI Taxonomy" id="408172"/>
    <lineage>
        <taxon>unclassified sequences</taxon>
        <taxon>metagenomes</taxon>
        <taxon>ecological metagenomes</taxon>
    </lineage>
</organism>
<feature type="non-terminal residue" evidence="2">
    <location>
        <position position="1"/>
    </location>
</feature>
<feature type="domain" description="C-methyltransferase" evidence="1">
    <location>
        <begin position="102"/>
        <end position="261"/>
    </location>
</feature>
<accession>A0A382UYE2</accession>
<name>A0A382UYE2_9ZZZZ</name>